<dbReference type="PANTHER" id="PTHR11579:SF18">
    <property type="entry name" value="PROTEIN-L-ISOASPARTATE O-METHYLTRANSFERASE"/>
    <property type="match status" value="1"/>
</dbReference>
<gene>
    <name evidence="4" type="ORF">JEQ47_12530</name>
</gene>
<dbReference type="SUPFAM" id="SSF53335">
    <property type="entry name" value="S-adenosyl-L-methionine-dependent methyltransferases"/>
    <property type="match status" value="1"/>
</dbReference>
<proteinExistence type="inferred from homology"/>
<evidence type="ECO:0000256" key="3">
    <source>
        <dbReference type="ARBA" id="ARBA00030757"/>
    </source>
</evidence>
<dbReference type="CDD" id="cd02440">
    <property type="entry name" value="AdoMet_MTases"/>
    <property type="match status" value="1"/>
</dbReference>
<accession>A0A934J0D7</accession>
<evidence type="ECO:0000256" key="2">
    <source>
        <dbReference type="ARBA" id="ARBA00013346"/>
    </source>
</evidence>
<evidence type="ECO:0000313" key="4">
    <source>
        <dbReference type="EMBL" id="MBJ3785547.1"/>
    </source>
</evidence>
<evidence type="ECO:0000313" key="5">
    <source>
        <dbReference type="Proteomes" id="UP000602124"/>
    </source>
</evidence>
<dbReference type="RefSeq" id="WP_198876719.1">
    <property type="nucleotide sequence ID" value="NZ_JAEKMH010000002.1"/>
</dbReference>
<dbReference type="EMBL" id="JAEKMH010000002">
    <property type="protein sequence ID" value="MBJ3785547.1"/>
    <property type="molecule type" value="Genomic_DNA"/>
</dbReference>
<dbReference type="InterPro" id="IPR000682">
    <property type="entry name" value="PCMT"/>
</dbReference>
<dbReference type="InterPro" id="IPR029063">
    <property type="entry name" value="SAM-dependent_MTases_sf"/>
</dbReference>
<dbReference type="AlphaFoldDB" id="A0A934J0D7"/>
<comment type="caution">
    <text evidence="4">The sequence shown here is derived from an EMBL/GenBank/DDBJ whole genome shotgun (WGS) entry which is preliminary data.</text>
</comment>
<keyword evidence="5" id="KW-1185">Reference proteome</keyword>
<dbReference type="Pfam" id="PF01135">
    <property type="entry name" value="PCMT"/>
    <property type="match status" value="1"/>
</dbReference>
<dbReference type="Gene3D" id="3.40.50.150">
    <property type="entry name" value="Vaccinia Virus protein VP39"/>
    <property type="match status" value="1"/>
</dbReference>
<organism evidence="4 5">
    <name type="scientific">Devosia sediminis</name>
    <dbReference type="NCBI Taxonomy" id="2798801"/>
    <lineage>
        <taxon>Bacteria</taxon>
        <taxon>Pseudomonadati</taxon>
        <taxon>Pseudomonadota</taxon>
        <taxon>Alphaproteobacteria</taxon>
        <taxon>Hyphomicrobiales</taxon>
        <taxon>Devosiaceae</taxon>
        <taxon>Devosia</taxon>
    </lineage>
</organism>
<name>A0A934J0D7_9HYPH</name>
<dbReference type="PANTHER" id="PTHR11579">
    <property type="entry name" value="PROTEIN-L-ISOASPARTATE O-METHYLTRANSFERASE"/>
    <property type="match status" value="1"/>
</dbReference>
<evidence type="ECO:0000256" key="1">
    <source>
        <dbReference type="ARBA" id="ARBA00005369"/>
    </source>
</evidence>
<dbReference type="Proteomes" id="UP000602124">
    <property type="component" value="Unassembled WGS sequence"/>
</dbReference>
<reference evidence="4" key="1">
    <citation type="submission" date="2020-12" db="EMBL/GenBank/DDBJ databases">
        <title>Devosia sp. MSA67 isolated from Mo River.</title>
        <authorList>
            <person name="Ma F."/>
            <person name="Zi Z."/>
        </authorList>
    </citation>
    <scope>NUCLEOTIDE SEQUENCE</scope>
    <source>
        <strain evidence="4">MSA67</strain>
    </source>
</reference>
<protein>
    <recommendedName>
        <fullName evidence="2">Protein-L-isoaspartate O-methyltransferase</fullName>
    </recommendedName>
    <alternativeName>
        <fullName evidence="3">Protein L-isoaspartyl methyltransferase</fullName>
    </alternativeName>
</protein>
<comment type="similarity">
    <text evidence="1">Belongs to the methyltransferase superfamily. L-isoaspartyl/D-aspartyl protein methyltransferase family.</text>
</comment>
<sequence>MHTPDYTSARKAMVDNQVATSSVTDPRLLSTLRRVPRELFLPADRHALAYSDAHHPLGQGRFLVAPAVFARLVQLTEVSETDRVLDYWPSTGYSTAVLSALARDVVGFEPDPALAAEARIRMAELGISNAVITQQLAPGDLFDVVLVEGAVAEIPADLLQKLAPGGRLVCLVRNGPVGVATVCLRGVTGIVTKTWFNATLPVIDLQPVPERFVF</sequence>
<dbReference type="GO" id="GO:0004719">
    <property type="term" value="F:protein-L-isoaspartate (D-aspartate) O-methyltransferase activity"/>
    <property type="evidence" value="ECO:0007669"/>
    <property type="project" value="InterPro"/>
</dbReference>
<dbReference type="GO" id="GO:0005737">
    <property type="term" value="C:cytoplasm"/>
    <property type="evidence" value="ECO:0007669"/>
    <property type="project" value="TreeGrafter"/>
</dbReference>